<gene>
    <name evidence="7" type="ORF">AQUCO_01700424v1</name>
</gene>
<feature type="region of interest" description="Disordered" evidence="5">
    <location>
        <begin position="1"/>
        <end position="62"/>
    </location>
</feature>
<keyword evidence="8" id="KW-1185">Reference proteome</keyword>
<feature type="compositionally biased region" description="Basic and acidic residues" evidence="5">
    <location>
        <begin position="38"/>
        <end position="47"/>
    </location>
</feature>
<evidence type="ECO:0000313" key="8">
    <source>
        <dbReference type="Proteomes" id="UP000230069"/>
    </source>
</evidence>
<dbReference type="GO" id="GO:0032040">
    <property type="term" value="C:small-subunit processome"/>
    <property type="evidence" value="ECO:0007669"/>
    <property type="project" value="TreeGrafter"/>
</dbReference>
<evidence type="ECO:0000256" key="3">
    <source>
        <dbReference type="ARBA" id="ARBA00022553"/>
    </source>
</evidence>
<reference evidence="7 8" key="1">
    <citation type="submission" date="2017-09" db="EMBL/GenBank/DDBJ databases">
        <title>WGS assembly of Aquilegia coerulea Goldsmith.</title>
        <authorList>
            <person name="Hodges S."/>
            <person name="Kramer E."/>
            <person name="Nordborg M."/>
            <person name="Tomkins J."/>
            <person name="Borevitz J."/>
            <person name="Derieg N."/>
            <person name="Yan J."/>
            <person name="Mihaltcheva S."/>
            <person name="Hayes R.D."/>
            <person name="Rokhsar D."/>
        </authorList>
    </citation>
    <scope>NUCLEOTIDE SEQUENCE [LARGE SCALE GENOMIC DNA]</scope>
    <source>
        <strain evidence="8">cv. Goldsmith</strain>
    </source>
</reference>
<feature type="domain" description="Sas10 C-terminal" evidence="6">
    <location>
        <begin position="606"/>
        <end position="679"/>
    </location>
</feature>
<comment type="subcellular location">
    <subcellularLocation>
        <location evidence="1">Nucleus</location>
    </subcellularLocation>
</comment>
<feature type="compositionally biased region" description="Acidic residues" evidence="5">
    <location>
        <begin position="50"/>
        <end position="62"/>
    </location>
</feature>
<organism evidence="7 8">
    <name type="scientific">Aquilegia coerulea</name>
    <name type="common">Rocky mountain columbine</name>
    <dbReference type="NCBI Taxonomy" id="218851"/>
    <lineage>
        <taxon>Eukaryota</taxon>
        <taxon>Viridiplantae</taxon>
        <taxon>Streptophyta</taxon>
        <taxon>Embryophyta</taxon>
        <taxon>Tracheophyta</taxon>
        <taxon>Spermatophyta</taxon>
        <taxon>Magnoliopsida</taxon>
        <taxon>Ranunculales</taxon>
        <taxon>Ranunculaceae</taxon>
        <taxon>Thalictroideae</taxon>
        <taxon>Aquilegia</taxon>
    </lineage>
</organism>
<keyword evidence="4" id="KW-0539">Nucleus</keyword>
<feature type="region of interest" description="Disordered" evidence="5">
    <location>
        <begin position="100"/>
        <end position="144"/>
    </location>
</feature>
<dbReference type="InterPro" id="IPR018972">
    <property type="entry name" value="Sas10_C_dom"/>
</dbReference>
<comment type="similarity">
    <text evidence="2">Belongs to the SAS10 family.</text>
</comment>
<evidence type="ECO:0000259" key="6">
    <source>
        <dbReference type="Pfam" id="PF09368"/>
    </source>
</evidence>
<dbReference type="EMBL" id="KZ305034">
    <property type="protein sequence ID" value="PIA44813.1"/>
    <property type="molecule type" value="Genomic_DNA"/>
</dbReference>
<protein>
    <recommendedName>
        <fullName evidence="6">Sas10 C-terminal domain-containing protein</fullName>
    </recommendedName>
</protein>
<dbReference type="PANTHER" id="PTHR13237:SF8">
    <property type="entry name" value="SOMETHING ABOUT SILENCING PROTEIN 10"/>
    <property type="match status" value="1"/>
</dbReference>
<dbReference type="OrthoDB" id="1924577at2759"/>
<feature type="compositionally biased region" description="Acidic residues" evidence="5">
    <location>
        <begin position="70"/>
        <end position="85"/>
    </location>
</feature>
<dbReference type="PANTHER" id="PTHR13237">
    <property type="entry name" value="SOMETHING ABOUT SILENCING PROTEIN 10-RELATED"/>
    <property type="match status" value="1"/>
</dbReference>
<dbReference type="STRING" id="218851.A0A2G5DMU0"/>
<evidence type="ECO:0000313" key="7">
    <source>
        <dbReference type="EMBL" id="PIA44813.1"/>
    </source>
</evidence>
<sequence>MGKKGGRGGERWQKKDNTKSPKIRTRDFNEEDMDDEIDTFHKQRDIVPLDLDEDIDSSDEDDVQAVFDIEGLDEDEDDEEEEDDRDDKYAAKIVKQQKILRRKTGGVEDETHDDSEADEVKEICPSGHGGDNVDFELESDDEGLAEEEAEVIRITKRTAELQSIEDFVAEDIDLEESSDGEKTIEHILHNKTRARSRPQDNKGAEDEAGAIYEVKKDLKALSREEQMDVVHSSAPELVGLLSELKDALHQLESKVNPLISKLKKRNGGSKEGMRYLETKHVLLLAYCQAISFYLLLKSEGHPVRDHPVIARLVEIKNLLDKMKELDEKLPSELEEILNQDHDTESEIKLSEKTLTSISETIGKDNRHSSVSTTKSQVALVASYLNLLLLMRLSVICLMFRTIVFNSLIQKLLIKLQPHQTTELINGGFSQQNGKKQENGKKQIGLQSMEMLKVRARLEEKLKEKGLVRSRKIPSQSVNMNSRLETIDDFGDAVIDKEGGNSSSMRLSKVSKLNKFKVVSGDDDLPKRDDIGERRRKHELRVLANAGVEYNDEVGDEPKASDDEPEESEDELIKQAKRRKIVKLSEKAELYSRTSVAPSSAEPDIVDGKRQITRQILKNRGLTRQRNKLNKNPRRNYRKKHDKKNKAWQGASRPIRKPTGPSYDGERTGINPRVSRSTRFK</sequence>
<feature type="region of interest" description="Disordered" evidence="5">
    <location>
        <begin position="589"/>
        <end position="680"/>
    </location>
</feature>
<evidence type="ECO:0000256" key="5">
    <source>
        <dbReference type="SAM" id="MobiDB-lite"/>
    </source>
</evidence>
<evidence type="ECO:0000256" key="2">
    <source>
        <dbReference type="ARBA" id="ARBA00010979"/>
    </source>
</evidence>
<dbReference type="InParanoid" id="A0A2G5DMU0"/>
<name>A0A2G5DMU0_AQUCA</name>
<evidence type="ECO:0000256" key="1">
    <source>
        <dbReference type="ARBA" id="ARBA00004123"/>
    </source>
</evidence>
<keyword evidence="3" id="KW-0597">Phosphoprotein</keyword>
<feature type="compositionally biased region" description="Basic and acidic residues" evidence="5">
    <location>
        <begin position="7"/>
        <end position="28"/>
    </location>
</feature>
<feature type="region of interest" description="Disordered" evidence="5">
    <location>
        <begin position="545"/>
        <end position="572"/>
    </location>
</feature>
<dbReference type="FunCoup" id="A0A2G5DMU0">
    <property type="interactions" value="2524"/>
</dbReference>
<feature type="region of interest" description="Disordered" evidence="5">
    <location>
        <begin position="68"/>
        <end position="87"/>
    </location>
</feature>
<feature type="compositionally biased region" description="Acidic residues" evidence="5">
    <location>
        <begin position="133"/>
        <end position="144"/>
    </location>
</feature>
<accession>A0A2G5DMU0</accession>
<dbReference type="Proteomes" id="UP000230069">
    <property type="component" value="Unassembled WGS sequence"/>
</dbReference>
<proteinExistence type="inferred from homology"/>
<feature type="compositionally biased region" description="Acidic residues" evidence="5">
    <location>
        <begin position="107"/>
        <end position="119"/>
    </location>
</feature>
<dbReference type="AlphaFoldDB" id="A0A2G5DMU0"/>
<feature type="compositionally biased region" description="Basic residues" evidence="5">
    <location>
        <begin position="620"/>
        <end position="645"/>
    </location>
</feature>
<dbReference type="Pfam" id="PF04000">
    <property type="entry name" value="Sas10_Utp3"/>
    <property type="match status" value="1"/>
</dbReference>
<dbReference type="InterPro" id="IPR007146">
    <property type="entry name" value="Sas10/Utp3/C1D"/>
</dbReference>
<evidence type="ECO:0000256" key="4">
    <source>
        <dbReference type="ARBA" id="ARBA00023242"/>
    </source>
</evidence>
<dbReference type="Pfam" id="PF09368">
    <property type="entry name" value="Sas10"/>
    <property type="match status" value="1"/>
</dbReference>
<dbReference type="GO" id="GO:0000462">
    <property type="term" value="P:maturation of SSU-rRNA from tricistronic rRNA transcript (SSU-rRNA, 5.8S rRNA, LSU-rRNA)"/>
    <property type="evidence" value="ECO:0007669"/>
    <property type="project" value="TreeGrafter"/>
</dbReference>